<keyword evidence="2 9" id="KW-0052">Apoplast</keyword>
<dbReference type="Proteomes" id="UP001652623">
    <property type="component" value="Chromosome 4"/>
</dbReference>
<keyword evidence="8 9" id="KW-0326">Glycosidase</keyword>
<dbReference type="CDD" id="cd02176">
    <property type="entry name" value="GH16_XET"/>
    <property type="match status" value="1"/>
</dbReference>
<dbReference type="RefSeq" id="XP_024928685.3">
    <property type="nucleotide sequence ID" value="XM_025072917.3"/>
</dbReference>
<evidence type="ECO:0000256" key="2">
    <source>
        <dbReference type="ARBA" id="ARBA00022523"/>
    </source>
</evidence>
<dbReference type="PANTHER" id="PTHR31062">
    <property type="entry name" value="XYLOGLUCAN ENDOTRANSGLUCOSYLASE/HYDROLASE PROTEIN 8-RELATED"/>
    <property type="match status" value="1"/>
</dbReference>
<feature type="signal peptide" evidence="9">
    <location>
        <begin position="1"/>
        <end position="24"/>
    </location>
</feature>
<evidence type="ECO:0000313" key="11">
    <source>
        <dbReference type="Proteomes" id="UP001652623"/>
    </source>
</evidence>
<reference evidence="12" key="1">
    <citation type="submission" date="2025-08" db="UniProtKB">
        <authorList>
            <consortium name="RefSeq"/>
        </authorList>
    </citation>
    <scope>IDENTIFICATION</scope>
    <source>
        <tissue evidence="12">Seedling</tissue>
    </source>
</reference>
<evidence type="ECO:0000256" key="6">
    <source>
        <dbReference type="ARBA" id="ARBA00023157"/>
    </source>
</evidence>
<keyword evidence="6" id="KW-1015">Disulfide bond</keyword>
<dbReference type="GO" id="GO:0016762">
    <property type="term" value="F:xyloglucan:xyloglucosyl transferase activity"/>
    <property type="evidence" value="ECO:0007669"/>
    <property type="project" value="InterPro"/>
</dbReference>
<evidence type="ECO:0000313" key="12">
    <source>
        <dbReference type="RefSeq" id="XP_024928685.3"/>
    </source>
</evidence>
<dbReference type="PROSITE" id="PS51762">
    <property type="entry name" value="GH16_2"/>
    <property type="match status" value="1"/>
</dbReference>
<dbReference type="GeneID" id="107416347"/>
<accession>A0A6P6G4P6</accession>
<dbReference type="Pfam" id="PF00722">
    <property type="entry name" value="Glyco_hydro_16"/>
    <property type="match status" value="1"/>
</dbReference>
<evidence type="ECO:0000256" key="5">
    <source>
        <dbReference type="ARBA" id="ARBA00022801"/>
    </source>
</evidence>
<dbReference type="InterPro" id="IPR008263">
    <property type="entry name" value="GH16_AS"/>
</dbReference>
<dbReference type="EC" id="2.4.1.207" evidence="9"/>
<comment type="function">
    <text evidence="9">Catalyzes xyloglucan endohydrolysis (XEH) and/or endotransglycosylation (XET). Cleaves and religates xyloglucan polymers, an essential constituent of the primary cell wall, and thereby participates in cell wall construction of growing tissues.</text>
</comment>
<name>A0A6P6G4P6_ZIZJJ</name>
<dbReference type="Pfam" id="PF06955">
    <property type="entry name" value="XET_C"/>
    <property type="match status" value="1"/>
</dbReference>
<keyword evidence="9" id="KW-0732">Signal</keyword>
<dbReference type="InParanoid" id="A0A6P6G4P6"/>
<comment type="PTM">
    <text evidence="9">Contains at least one intrachain disulfide bond essential for its enzymatic activity.</text>
</comment>
<dbReference type="Gene3D" id="2.60.120.200">
    <property type="match status" value="1"/>
</dbReference>
<keyword evidence="3 9" id="KW-0964">Secreted</keyword>
<dbReference type="InterPro" id="IPR044791">
    <property type="entry name" value="Beta-glucanase/XTH"/>
</dbReference>
<protein>
    <recommendedName>
        <fullName evidence="9">Xyloglucan endotransglucosylase/hydrolase</fullName>
        <ecNumber evidence="9">2.4.1.207</ecNumber>
    </recommendedName>
</protein>
<keyword evidence="1 9" id="KW-0134">Cell wall</keyword>
<evidence type="ECO:0000256" key="1">
    <source>
        <dbReference type="ARBA" id="ARBA00022512"/>
    </source>
</evidence>
<dbReference type="GO" id="GO:0010411">
    <property type="term" value="P:xyloglucan metabolic process"/>
    <property type="evidence" value="ECO:0007669"/>
    <property type="project" value="InterPro"/>
</dbReference>
<keyword evidence="4 9" id="KW-0808">Transferase</keyword>
<dbReference type="KEGG" id="zju:107416347"/>
<dbReference type="GO" id="GO:0004553">
    <property type="term" value="F:hydrolase activity, hydrolyzing O-glycosyl compounds"/>
    <property type="evidence" value="ECO:0007669"/>
    <property type="project" value="InterPro"/>
</dbReference>
<dbReference type="InterPro" id="IPR013320">
    <property type="entry name" value="ConA-like_dom_sf"/>
</dbReference>
<dbReference type="InterPro" id="IPR016455">
    <property type="entry name" value="XTH"/>
</dbReference>
<keyword evidence="5 9" id="KW-0378">Hydrolase</keyword>
<comment type="similarity">
    <text evidence="9">Belongs to the glycosyl hydrolase 16 family.</text>
</comment>
<sequence length="293" mass="33775">MFSFKRLLHCLFFIISSLTAATSAANFYQNVDITWGDNRGKILNHGQLISLSLDKASGSGFQSKDEYLFGKIDMQIKLVAGNSAGTVTTYYLSSQGPNHDEIDFEFLGNLSGSPYTLHTNIYSQGKGNREQRFRLWFDPSKNFHTYSVVWNKYRIIFFVDSIPIRVFNNLEKIGVPYLNKQAMRIYSSLWDADNWATQGGRVKTDWTKAPFTAYYRNFSANACIHSQGSSSSCVSSTKSFMEDDQAWQNYGLDAKGRNRLRWVQKKYMIYNYCTDFKRFPQGLPKECKRSRFL</sequence>
<evidence type="ECO:0000259" key="10">
    <source>
        <dbReference type="PROSITE" id="PS51762"/>
    </source>
</evidence>
<dbReference type="InterPro" id="IPR000757">
    <property type="entry name" value="Beta-glucanase-like"/>
</dbReference>
<dbReference type="AlphaFoldDB" id="A0A6P6G4P6"/>
<keyword evidence="7" id="KW-0325">Glycoprotein</keyword>
<dbReference type="SUPFAM" id="SSF49899">
    <property type="entry name" value="Concanavalin A-like lectins/glucanases"/>
    <property type="match status" value="1"/>
</dbReference>
<organism evidence="11 12">
    <name type="scientific">Ziziphus jujuba</name>
    <name type="common">Chinese jujube</name>
    <name type="synonym">Ziziphus sativa</name>
    <dbReference type="NCBI Taxonomy" id="326968"/>
    <lineage>
        <taxon>Eukaryota</taxon>
        <taxon>Viridiplantae</taxon>
        <taxon>Streptophyta</taxon>
        <taxon>Embryophyta</taxon>
        <taxon>Tracheophyta</taxon>
        <taxon>Spermatophyta</taxon>
        <taxon>Magnoliopsida</taxon>
        <taxon>eudicotyledons</taxon>
        <taxon>Gunneridae</taxon>
        <taxon>Pentapetalae</taxon>
        <taxon>rosids</taxon>
        <taxon>fabids</taxon>
        <taxon>Rosales</taxon>
        <taxon>Rhamnaceae</taxon>
        <taxon>Paliureae</taxon>
        <taxon>Ziziphus</taxon>
    </lineage>
</organism>
<feature type="chain" id="PRO_5045000438" description="Xyloglucan endotransglucosylase/hydrolase" evidence="9">
    <location>
        <begin position="25"/>
        <end position="293"/>
    </location>
</feature>
<dbReference type="InterPro" id="IPR010713">
    <property type="entry name" value="XET_C"/>
</dbReference>
<feature type="domain" description="GH16" evidence="10">
    <location>
        <begin position="21"/>
        <end position="215"/>
    </location>
</feature>
<keyword evidence="9" id="KW-0961">Cell wall biogenesis/degradation</keyword>
<dbReference type="GO" id="GO:0042546">
    <property type="term" value="P:cell wall biogenesis"/>
    <property type="evidence" value="ECO:0007669"/>
    <property type="project" value="InterPro"/>
</dbReference>
<gene>
    <name evidence="12" type="primary">LOC107416347</name>
</gene>
<evidence type="ECO:0000256" key="4">
    <source>
        <dbReference type="ARBA" id="ARBA00022679"/>
    </source>
</evidence>
<comment type="subcellular location">
    <subcellularLocation>
        <location evidence="9">Secreted</location>
        <location evidence="9">Cell wall</location>
    </subcellularLocation>
    <subcellularLocation>
        <location evidence="9">Secreted</location>
        <location evidence="9">Extracellular space</location>
        <location evidence="9">Apoplast</location>
    </subcellularLocation>
</comment>
<evidence type="ECO:0000256" key="7">
    <source>
        <dbReference type="ARBA" id="ARBA00023180"/>
    </source>
</evidence>
<proteinExistence type="inferred from homology"/>
<evidence type="ECO:0000256" key="3">
    <source>
        <dbReference type="ARBA" id="ARBA00022525"/>
    </source>
</evidence>
<evidence type="ECO:0000256" key="8">
    <source>
        <dbReference type="ARBA" id="ARBA00023295"/>
    </source>
</evidence>
<dbReference type="PROSITE" id="PS01034">
    <property type="entry name" value="GH16_1"/>
    <property type="match status" value="1"/>
</dbReference>
<evidence type="ECO:0000256" key="9">
    <source>
        <dbReference type="RuleBase" id="RU361120"/>
    </source>
</evidence>
<keyword evidence="11" id="KW-1185">Reference proteome</keyword>
<dbReference type="PIRSF" id="PIRSF005604">
    <property type="entry name" value="XET"/>
    <property type="match status" value="1"/>
</dbReference>